<dbReference type="HOGENOM" id="CLU_1016379_0_0_1"/>
<name>F9XRQ9_ZYMTI</name>
<gene>
    <name evidence="1" type="ORF">MYCGRDRAFT_97904</name>
</gene>
<dbReference type="GeneID" id="13399457"/>
<sequence length="274" mass="30576">MAVCSNKTMHGLYAHCPQHLVPQTDGVPFFNLSQRGDLRVDERDDSLALALYVGYRAVQQIARPAMEADFCNAERALDLLAHHFHPWAPLLYDAGPRTSPMLERVRGLLTCPPERTNTTSHVRQPNEKLFNEIYRPLVDHRDAIATQLETYATVLLPIYDSWFSDLTIIHDSLSSWSITNQTPPFSSSSWSTSDQTLSSSSSPFESKARLPNAVSSPCSSAWPNSPASVLSLAISLPCCLFSPTTLPWVQICHAQDFWSLRAIVLPRLANNLRT</sequence>
<dbReference type="RefSeq" id="XP_003847105.1">
    <property type="nucleotide sequence ID" value="XM_003847057.1"/>
</dbReference>
<evidence type="ECO:0000313" key="2">
    <source>
        <dbReference type="Proteomes" id="UP000008062"/>
    </source>
</evidence>
<dbReference type="Proteomes" id="UP000008062">
    <property type="component" value="Chromosome 18"/>
</dbReference>
<protein>
    <submittedName>
        <fullName evidence="1">Uncharacterized protein</fullName>
    </submittedName>
</protein>
<evidence type="ECO:0000313" key="1">
    <source>
        <dbReference type="EMBL" id="EGP82081.1"/>
    </source>
</evidence>
<keyword evidence="2" id="KW-1185">Reference proteome</keyword>
<reference evidence="1 2" key="1">
    <citation type="journal article" date="2011" name="PLoS Genet.">
        <title>Finished genome of the fungal wheat pathogen Mycosphaerella graminicola reveals dispensome structure, chromosome plasticity, and stealth pathogenesis.</title>
        <authorList>
            <person name="Goodwin S.B."/>
            <person name="Ben M'barek S."/>
            <person name="Dhillon B."/>
            <person name="Wittenberg A.H.J."/>
            <person name="Crane C.F."/>
            <person name="Hane J.K."/>
            <person name="Foster A.J."/>
            <person name="Van der Lee T.A.J."/>
            <person name="Grimwood J."/>
            <person name="Aerts A."/>
            <person name="Antoniw J."/>
            <person name="Bailey A."/>
            <person name="Bluhm B."/>
            <person name="Bowler J."/>
            <person name="Bristow J."/>
            <person name="van der Burgt A."/>
            <person name="Canto-Canche B."/>
            <person name="Churchill A.C.L."/>
            <person name="Conde-Ferraez L."/>
            <person name="Cools H.J."/>
            <person name="Coutinho P.M."/>
            <person name="Csukai M."/>
            <person name="Dehal P."/>
            <person name="De Wit P."/>
            <person name="Donzelli B."/>
            <person name="van de Geest H.C."/>
            <person name="van Ham R.C.H.J."/>
            <person name="Hammond-Kosack K.E."/>
            <person name="Henrissat B."/>
            <person name="Kilian A."/>
            <person name="Kobayashi A.K."/>
            <person name="Koopmann E."/>
            <person name="Kourmpetis Y."/>
            <person name="Kuzniar A."/>
            <person name="Lindquist E."/>
            <person name="Lombard V."/>
            <person name="Maliepaard C."/>
            <person name="Martins N."/>
            <person name="Mehrabi R."/>
            <person name="Nap J.P.H."/>
            <person name="Ponomarenko A."/>
            <person name="Rudd J.J."/>
            <person name="Salamov A."/>
            <person name="Schmutz J."/>
            <person name="Schouten H.J."/>
            <person name="Shapiro H."/>
            <person name="Stergiopoulos I."/>
            <person name="Torriani S.F.F."/>
            <person name="Tu H."/>
            <person name="de Vries R.P."/>
            <person name="Waalwijk C."/>
            <person name="Ware S.B."/>
            <person name="Wiebenga A."/>
            <person name="Zwiers L.-H."/>
            <person name="Oliver R.P."/>
            <person name="Grigoriev I.V."/>
            <person name="Kema G.H.J."/>
        </authorList>
    </citation>
    <scope>NUCLEOTIDE SEQUENCE [LARGE SCALE GENOMIC DNA]</scope>
    <source>
        <strain evidence="2">CBS 115943 / IPO323</strain>
    </source>
</reference>
<dbReference type="KEGG" id="ztr:MYCGRDRAFT_97904"/>
<accession>F9XRQ9</accession>
<dbReference type="InParanoid" id="F9XRQ9"/>
<dbReference type="AlphaFoldDB" id="F9XRQ9"/>
<organism evidence="1 2">
    <name type="scientific">Zymoseptoria tritici (strain CBS 115943 / IPO323)</name>
    <name type="common">Speckled leaf blotch fungus</name>
    <name type="synonym">Septoria tritici</name>
    <dbReference type="NCBI Taxonomy" id="336722"/>
    <lineage>
        <taxon>Eukaryota</taxon>
        <taxon>Fungi</taxon>
        <taxon>Dikarya</taxon>
        <taxon>Ascomycota</taxon>
        <taxon>Pezizomycotina</taxon>
        <taxon>Dothideomycetes</taxon>
        <taxon>Dothideomycetidae</taxon>
        <taxon>Mycosphaerellales</taxon>
        <taxon>Mycosphaerellaceae</taxon>
        <taxon>Zymoseptoria</taxon>
    </lineage>
</organism>
<dbReference type="EMBL" id="CM001213">
    <property type="protein sequence ID" value="EGP82081.1"/>
    <property type="molecule type" value="Genomic_DNA"/>
</dbReference>
<proteinExistence type="predicted"/>